<feature type="chain" id="PRO_5001574936" description="Glycosyl transferase CAP10 domain-containing protein" evidence="2">
    <location>
        <begin position="28"/>
        <end position="846"/>
    </location>
</feature>
<name>A0A059JI34_TRIIM</name>
<gene>
    <name evidence="4" type="ORF">H109_00707</name>
</gene>
<feature type="domain" description="Glycosyl transferase CAP10" evidence="3">
    <location>
        <begin position="562"/>
        <end position="842"/>
    </location>
</feature>
<dbReference type="SMART" id="SM00672">
    <property type="entry name" value="CAP10"/>
    <property type="match status" value="1"/>
</dbReference>
<feature type="signal peptide" evidence="2">
    <location>
        <begin position="1"/>
        <end position="27"/>
    </location>
</feature>
<dbReference type="OrthoDB" id="202415at2759"/>
<feature type="transmembrane region" description="Helical" evidence="1">
    <location>
        <begin position="246"/>
        <end position="265"/>
    </location>
</feature>
<comment type="caution">
    <text evidence="4">The sequence shown here is derived from an EMBL/GenBank/DDBJ whole genome shotgun (WGS) entry which is preliminary data.</text>
</comment>
<organism evidence="4 5">
    <name type="scientific">Trichophyton interdigitale (strain MR816)</name>
    <dbReference type="NCBI Taxonomy" id="1215338"/>
    <lineage>
        <taxon>Eukaryota</taxon>
        <taxon>Fungi</taxon>
        <taxon>Dikarya</taxon>
        <taxon>Ascomycota</taxon>
        <taxon>Pezizomycotina</taxon>
        <taxon>Eurotiomycetes</taxon>
        <taxon>Eurotiomycetidae</taxon>
        <taxon>Onygenales</taxon>
        <taxon>Arthrodermataceae</taxon>
        <taxon>Trichophyton</taxon>
    </lineage>
</organism>
<feature type="transmembrane region" description="Helical" evidence="1">
    <location>
        <begin position="148"/>
        <end position="170"/>
    </location>
</feature>
<dbReference type="InterPro" id="IPR051091">
    <property type="entry name" value="O-Glucosyltr/Glycosyltrsf_90"/>
</dbReference>
<feature type="transmembrane region" description="Helical" evidence="1">
    <location>
        <begin position="325"/>
        <end position="345"/>
    </location>
</feature>
<keyword evidence="1" id="KW-0812">Transmembrane</keyword>
<protein>
    <recommendedName>
        <fullName evidence="3">Glycosyl transferase CAP10 domain-containing protein</fullName>
    </recommendedName>
</protein>
<keyword evidence="2" id="KW-0732">Signal</keyword>
<evidence type="ECO:0000313" key="4">
    <source>
        <dbReference type="EMBL" id="KDB27546.1"/>
    </source>
</evidence>
<dbReference type="Proteomes" id="UP000024533">
    <property type="component" value="Unassembled WGS sequence"/>
</dbReference>
<keyword evidence="1" id="KW-1133">Transmembrane helix</keyword>
<dbReference type="InterPro" id="IPR006598">
    <property type="entry name" value="CAP10"/>
</dbReference>
<dbReference type="HOGENOM" id="CLU_005027_2_0_1"/>
<dbReference type="PANTHER" id="PTHR12203:SF61">
    <property type="entry name" value="CAPSULE PROTEIN"/>
    <property type="match status" value="1"/>
</dbReference>
<dbReference type="Pfam" id="PF05686">
    <property type="entry name" value="Glyco_transf_90"/>
    <property type="match status" value="1"/>
</dbReference>
<accession>A0A059JI34</accession>
<reference evidence="4 5" key="1">
    <citation type="submission" date="2014-02" db="EMBL/GenBank/DDBJ databases">
        <title>The Genome Sequence of Trichophyton interdigitale MR816.</title>
        <authorList>
            <consortium name="The Broad Institute Genomics Platform"/>
            <person name="Cuomo C.A."/>
            <person name="White T.C."/>
            <person name="Graser Y."/>
            <person name="Martinez-Rossi N."/>
            <person name="Heitman J."/>
            <person name="Young S.K."/>
            <person name="Zeng Q."/>
            <person name="Gargeya S."/>
            <person name="Abouelleil A."/>
            <person name="Alvarado L."/>
            <person name="Chapman S.B."/>
            <person name="Gainer-Dewar J."/>
            <person name="Goldberg J."/>
            <person name="Griggs A."/>
            <person name="Gujja S."/>
            <person name="Hansen M."/>
            <person name="Howarth C."/>
            <person name="Imamovic A."/>
            <person name="Larimer J."/>
            <person name="Martinez D."/>
            <person name="Murphy C."/>
            <person name="Pearson M.D."/>
            <person name="Persinoti G."/>
            <person name="Poon T."/>
            <person name="Priest M."/>
            <person name="Roberts A.D."/>
            <person name="Saif S."/>
            <person name="Shea T.D."/>
            <person name="Sykes S.N."/>
            <person name="Wortman J."/>
            <person name="Nusbaum C."/>
            <person name="Birren B."/>
        </authorList>
    </citation>
    <scope>NUCLEOTIDE SEQUENCE [LARGE SCALE GENOMIC DNA]</scope>
    <source>
        <strain evidence="4 5">MR816</strain>
    </source>
</reference>
<evidence type="ECO:0000256" key="1">
    <source>
        <dbReference type="SAM" id="Phobius"/>
    </source>
</evidence>
<evidence type="ECO:0000259" key="3">
    <source>
        <dbReference type="SMART" id="SM00672"/>
    </source>
</evidence>
<dbReference type="OMA" id="RYKIEPP"/>
<sequence length="846" mass="94811">MSSHGAPVTSWTAAALLCSVLVHRLAAGPVELCSEILCWLALPALFRAAGPGRRPLGSPARSSRAGAGPLSLRYSSQRCSSSLSVWTAALCIVLSCLSRAEIRLLAFFPALTPLLLLAQRHFGASTSFAPSSSSSSSSSSSAASSSSWLFYPLANTLWGALLVAVLFIITLSDWDFRGHALSALPVLALFGAYLTFMPKSDRKKKASLLPDVNIEDAALPVSLRVVPLLLVSLGVEVALFGWPSGGVLATLILGFAKSLSWYSIIKAARYSSWCTAAATDTFGILSTLSPFVQSSDTRALSHIIASLFALGQTIHALPRHVSNKSALWIFSLVSLGPFMANIIAIKSTYSSQLATYSKHPVEKLIHKGKEDFEELLGRQSQNYTAAHAEYQRRYGIEPPPGFEAWYNFARSHKSPIIDDFDMIHTAVSPFRRLSGKQVIETMDRAQSTADSELWLCTFHGSRAKTQCHHPSRSFDRHIQLLFDTLLKDVPGALPDVKFLVNHLDEPRVVVPLDKEKVDSTQFRLTNLSRQPAWEPITKTCHSGDSHPSNKVETYGLPFVTNRTEDMNLCIHPEYATMNGLFMSPTSLRLFEGLVPILSTGSPLTMGDILFPSPAYIESEFQYDSKNDVEWHQKRNNLYWAGSTTGAFAQTGSWKHYHRQRFVTLAQNLETRKHKYIRETKGVISSVKSYFLNTRLYDVAFTKIFQCKTKYCREQRTFFPSKPWADKDKAFRSRLVFDIDGNAISGRYYKLLASRSTPLKQTLLREWHDDRLVPWVHYIPVSQSMEELPELVYYLTSTESGRRRAKEVADQGREWFLRAFREVDMTIYIYRLFLELARLQDPERKAS</sequence>
<dbReference type="PANTHER" id="PTHR12203">
    <property type="entry name" value="KDEL LYS-ASP-GLU-LEU CONTAINING - RELATED"/>
    <property type="match status" value="1"/>
</dbReference>
<keyword evidence="5" id="KW-1185">Reference proteome</keyword>
<keyword evidence="1" id="KW-0472">Membrane</keyword>
<feature type="transmembrane region" description="Helical" evidence="1">
    <location>
        <begin position="176"/>
        <end position="196"/>
    </location>
</feature>
<evidence type="ECO:0000256" key="2">
    <source>
        <dbReference type="SAM" id="SignalP"/>
    </source>
</evidence>
<dbReference type="EMBL" id="AOKY01000056">
    <property type="protein sequence ID" value="KDB27546.1"/>
    <property type="molecule type" value="Genomic_DNA"/>
</dbReference>
<proteinExistence type="predicted"/>
<dbReference type="AlphaFoldDB" id="A0A059JI34"/>
<evidence type="ECO:0000313" key="5">
    <source>
        <dbReference type="Proteomes" id="UP000024533"/>
    </source>
</evidence>